<sequence length="292" mass="33472">MASKFASPYNLLFFAVLIMCYADSSNSFPSPQKFLMGMNGTRKGDRANGLIELKKYLQHFGYMDVMHQNDDFFDETLESAIKEYQNYYNLNTTGFLDEETVVLLSTPRCGVPDQMMTSFSEHIDHRSNMSARYKLVRRWPTNMRNLNYSYMDDFSLFQSIEISKALEKWAAVSPFTFRYTGLSNARVLIGLRRLEHGDGHPFDGPGGVLGHAFYPKRGELHFDEDENWVTYKDPGPDEVDVQSVALHELGHILGLGHSYDKNAVMFAYFAYGMTKRYLAQDDIDGIRALYPS</sequence>
<dbReference type="SUPFAM" id="SSF55486">
    <property type="entry name" value="Metalloproteases ('zincins'), catalytic domain"/>
    <property type="match status" value="1"/>
</dbReference>
<feature type="domain" description="Peptidase metallopeptidase" evidence="12">
    <location>
        <begin position="135"/>
        <end position="292"/>
    </location>
</feature>
<evidence type="ECO:0000256" key="8">
    <source>
        <dbReference type="ARBA" id="ARBA00023145"/>
    </source>
</evidence>
<keyword evidence="2" id="KW-0645">Protease</keyword>
<dbReference type="GO" id="GO:0030574">
    <property type="term" value="P:collagen catabolic process"/>
    <property type="evidence" value="ECO:0007669"/>
    <property type="project" value="TreeGrafter"/>
</dbReference>
<feature type="binding site" evidence="10">
    <location>
        <position position="247"/>
    </location>
    <ligand>
        <name>Zn(2+)</name>
        <dbReference type="ChEBI" id="CHEBI:29105"/>
        <label>2</label>
        <note>catalytic</note>
    </ligand>
</feature>
<feature type="binding site" evidence="10">
    <location>
        <position position="198"/>
    </location>
    <ligand>
        <name>Zn(2+)</name>
        <dbReference type="ChEBI" id="CHEBI:29105"/>
        <label>1</label>
    </ligand>
</feature>
<dbReference type="InterPro" id="IPR001818">
    <property type="entry name" value="Pept_M10_metallopeptidase"/>
</dbReference>
<organism evidence="13 14">
    <name type="scientific">Dorcoceras hygrometricum</name>
    <dbReference type="NCBI Taxonomy" id="472368"/>
    <lineage>
        <taxon>Eukaryota</taxon>
        <taxon>Viridiplantae</taxon>
        <taxon>Streptophyta</taxon>
        <taxon>Embryophyta</taxon>
        <taxon>Tracheophyta</taxon>
        <taxon>Spermatophyta</taxon>
        <taxon>Magnoliopsida</taxon>
        <taxon>eudicotyledons</taxon>
        <taxon>Gunneridae</taxon>
        <taxon>Pentapetalae</taxon>
        <taxon>asterids</taxon>
        <taxon>lamiids</taxon>
        <taxon>Lamiales</taxon>
        <taxon>Gesneriaceae</taxon>
        <taxon>Didymocarpoideae</taxon>
        <taxon>Trichosporeae</taxon>
        <taxon>Loxocarpinae</taxon>
        <taxon>Dorcoceras</taxon>
    </lineage>
</organism>
<feature type="binding site" evidence="10">
    <location>
        <position position="223"/>
    </location>
    <ligand>
        <name>Ca(2+)</name>
        <dbReference type="ChEBI" id="CHEBI:29108"/>
        <label>3</label>
    </ligand>
</feature>
<dbReference type="PANTHER" id="PTHR10201">
    <property type="entry name" value="MATRIX METALLOPROTEINASE"/>
    <property type="match status" value="1"/>
</dbReference>
<comment type="similarity">
    <text evidence="1">Belongs to the peptidase M10A family. Matrix metalloproteinases (MMPs) subfamily.</text>
</comment>
<keyword evidence="6 10" id="KW-0862">Zinc</keyword>
<feature type="signal peptide" evidence="11">
    <location>
        <begin position="1"/>
        <end position="27"/>
    </location>
</feature>
<feature type="binding site" evidence="10">
    <location>
        <position position="226"/>
    </location>
    <ligand>
        <name>Ca(2+)</name>
        <dbReference type="ChEBI" id="CHEBI:29108"/>
        <label>3</label>
    </ligand>
</feature>
<feature type="active site" evidence="9">
    <location>
        <position position="248"/>
    </location>
</feature>
<feature type="binding site" evidence="10">
    <location>
        <position position="226"/>
    </location>
    <ligand>
        <name>Ca(2+)</name>
        <dbReference type="ChEBI" id="CHEBI:29108"/>
        <label>1</label>
    </ligand>
</feature>
<dbReference type="SUPFAM" id="SSF47090">
    <property type="entry name" value="PGBD-like"/>
    <property type="match status" value="1"/>
</dbReference>
<evidence type="ECO:0000256" key="7">
    <source>
        <dbReference type="ARBA" id="ARBA00023049"/>
    </source>
</evidence>
<dbReference type="GO" id="GO:0004222">
    <property type="term" value="F:metalloendopeptidase activity"/>
    <property type="evidence" value="ECO:0007669"/>
    <property type="project" value="InterPro"/>
</dbReference>
<dbReference type="InterPro" id="IPR002477">
    <property type="entry name" value="Peptidoglycan-bd-like"/>
</dbReference>
<feature type="binding site" evidence="10">
    <location>
        <position position="204"/>
    </location>
    <ligand>
        <name>Ca(2+)</name>
        <dbReference type="ChEBI" id="CHEBI:29108"/>
        <label>3</label>
    </ligand>
</feature>
<comment type="cofactor">
    <cofactor evidence="10">
        <name>Ca(2+)</name>
        <dbReference type="ChEBI" id="CHEBI:29108"/>
    </cofactor>
    <text evidence="10">Can bind about 5 Ca(2+) ions per subunit.</text>
</comment>
<feature type="binding site" evidence="10">
    <location>
        <position position="257"/>
    </location>
    <ligand>
        <name>Zn(2+)</name>
        <dbReference type="ChEBI" id="CHEBI:29105"/>
        <label>2</label>
        <note>catalytic</note>
    </ligand>
</feature>
<accession>A0A2Z7DFT4</accession>
<dbReference type="SMART" id="SM00235">
    <property type="entry name" value="ZnMc"/>
    <property type="match status" value="1"/>
</dbReference>
<evidence type="ECO:0000256" key="11">
    <source>
        <dbReference type="SAM" id="SignalP"/>
    </source>
</evidence>
<keyword evidence="14" id="KW-1185">Reference proteome</keyword>
<evidence type="ECO:0000256" key="5">
    <source>
        <dbReference type="ARBA" id="ARBA00022801"/>
    </source>
</evidence>
<dbReference type="GO" id="GO:0031012">
    <property type="term" value="C:extracellular matrix"/>
    <property type="evidence" value="ECO:0007669"/>
    <property type="project" value="InterPro"/>
</dbReference>
<dbReference type="InterPro" id="IPR006026">
    <property type="entry name" value="Peptidase_Metallo"/>
</dbReference>
<dbReference type="EMBL" id="KQ988199">
    <property type="protein sequence ID" value="KZV56465.1"/>
    <property type="molecule type" value="Genomic_DNA"/>
</dbReference>
<feature type="binding site" evidence="10">
    <location>
        <position position="203"/>
    </location>
    <ligand>
        <name>Ca(2+)</name>
        <dbReference type="ChEBI" id="CHEBI:29108"/>
        <label>3</label>
    </ligand>
</feature>
<reference evidence="13 14" key="1">
    <citation type="journal article" date="2015" name="Proc. Natl. Acad. Sci. U.S.A.">
        <title>The resurrection genome of Boea hygrometrica: A blueprint for survival of dehydration.</title>
        <authorList>
            <person name="Xiao L."/>
            <person name="Yang G."/>
            <person name="Zhang L."/>
            <person name="Yang X."/>
            <person name="Zhao S."/>
            <person name="Ji Z."/>
            <person name="Zhou Q."/>
            <person name="Hu M."/>
            <person name="Wang Y."/>
            <person name="Chen M."/>
            <person name="Xu Y."/>
            <person name="Jin H."/>
            <person name="Xiao X."/>
            <person name="Hu G."/>
            <person name="Bao F."/>
            <person name="Hu Y."/>
            <person name="Wan P."/>
            <person name="Li L."/>
            <person name="Deng X."/>
            <person name="Kuang T."/>
            <person name="Xiang C."/>
            <person name="Zhu J.K."/>
            <person name="Oliver M.J."/>
            <person name="He Y."/>
        </authorList>
    </citation>
    <scope>NUCLEOTIDE SEQUENCE [LARGE SCALE GENOMIC DNA]</scope>
    <source>
        <strain evidence="14">cv. XS01</strain>
    </source>
</reference>
<dbReference type="Pfam" id="PF00413">
    <property type="entry name" value="Peptidase_M10"/>
    <property type="match status" value="1"/>
</dbReference>
<dbReference type="Gene3D" id="3.40.390.10">
    <property type="entry name" value="Collagenase (Catalytic Domain)"/>
    <property type="match status" value="1"/>
</dbReference>
<feature type="binding site" evidence="10">
    <location>
        <position position="251"/>
    </location>
    <ligand>
        <name>Zn(2+)</name>
        <dbReference type="ChEBI" id="CHEBI:29105"/>
        <label>2</label>
        <note>catalytic</note>
    </ligand>
</feature>
<dbReference type="CDD" id="cd04278">
    <property type="entry name" value="ZnMc_MMP"/>
    <property type="match status" value="1"/>
</dbReference>
<dbReference type="PRINTS" id="PR00138">
    <property type="entry name" value="MATRIXIN"/>
</dbReference>
<evidence type="ECO:0000313" key="13">
    <source>
        <dbReference type="EMBL" id="KZV56465.1"/>
    </source>
</evidence>
<keyword evidence="7" id="KW-0482">Metalloprotease</keyword>
<dbReference type="GO" id="GO:0006508">
    <property type="term" value="P:proteolysis"/>
    <property type="evidence" value="ECO:0007669"/>
    <property type="project" value="UniProtKB-KW"/>
</dbReference>
<keyword evidence="10" id="KW-0106">Calcium</keyword>
<evidence type="ECO:0000256" key="3">
    <source>
        <dbReference type="ARBA" id="ARBA00022723"/>
    </source>
</evidence>
<dbReference type="InterPro" id="IPR021190">
    <property type="entry name" value="Pept_M10A"/>
</dbReference>
<comment type="cofactor">
    <cofactor evidence="10">
        <name>Zn(2+)</name>
        <dbReference type="ChEBI" id="CHEBI:29105"/>
    </cofactor>
    <text evidence="10">Binds 2 Zn(2+) ions per subunit.</text>
</comment>
<dbReference type="GO" id="GO:0008270">
    <property type="term" value="F:zinc ion binding"/>
    <property type="evidence" value="ECO:0007669"/>
    <property type="project" value="InterPro"/>
</dbReference>
<feature type="binding site" evidence="10">
    <location>
        <position position="196"/>
    </location>
    <ligand>
        <name>Zn(2+)</name>
        <dbReference type="ChEBI" id="CHEBI:29105"/>
        <label>1</label>
    </ligand>
</feature>
<evidence type="ECO:0000256" key="1">
    <source>
        <dbReference type="ARBA" id="ARBA00009614"/>
    </source>
</evidence>
<gene>
    <name evidence="13" type="ORF">F511_08363</name>
</gene>
<dbReference type="AlphaFoldDB" id="A0A2Z7DFT4"/>
<dbReference type="InterPro" id="IPR033739">
    <property type="entry name" value="M10A_MMP"/>
</dbReference>
<evidence type="ECO:0000256" key="2">
    <source>
        <dbReference type="ARBA" id="ARBA00022670"/>
    </source>
</evidence>
<dbReference type="InterPro" id="IPR021158">
    <property type="entry name" value="Pept_M10A_Zn_BS"/>
</dbReference>
<protein>
    <recommendedName>
        <fullName evidence="12">Peptidase metallopeptidase domain-containing protein</fullName>
    </recommendedName>
</protein>
<evidence type="ECO:0000256" key="4">
    <source>
        <dbReference type="ARBA" id="ARBA00022729"/>
    </source>
</evidence>
<dbReference type="InterPro" id="IPR036365">
    <property type="entry name" value="PGBD-like_sf"/>
</dbReference>
<dbReference type="Pfam" id="PF01471">
    <property type="entry name" value="PG_binding_1"/>
    <property type="match status" value="1"/>
</dbReference>
<feature type="binding site" evidence="10">
    <location>
        <position position="211"/>
    </location>
    <ligand>
        <name>Zn(2+)</name>
        <dbReference type="ChEBI" id="CHEBI:29105"/>
        <label>1</label>
    </ligand>
</feature>
<dbReference type="InterPro" id="IPR024079">
    <property type="entry name" value="MetalloPept_cat_dom_sf"/>
</dbReference>
<dbReference type="Proteomes" id="UP000250235">
    <property type="component" value="Unassembled WGS sequence"/>
</dbReference>
<keyword evidence="5" id="KW-0378">Hydrolase</keyword>
<feature type="binding site" description="in inhibited form" evidence="10">
    <location>
        <position position="109"/>
    </location>
    <ligand>
        <name>Zn(2+)</name>
        <dbReference type="ChEBI" id="CHEBI:29105"/>
        <label>2</label>
        <note>catalytic</note>
    </ligand>
</feature>
<evidence type="ECO:0000256" key="6">
    <source>
        <dbReference type="ARBA" id="ARBA00022833"/>
    </source>
</evidence>
<keyword evidence="3 10" id="KW-0479">Metal-binding</keyword>
<evidence type="ECO:0000256" key="10">
    <source>
        <dbReference type="PIRSR" id="PIRSR621190-2"/>
    </source>
</evidence>
<dbReference type="GO" id="GO:0030198">
    <property type="term" value="P:extracellular matrix organization"/>
    <property type="evidence" value="ECO:0007669"/>
    <property type="project" value="TreeGrafter"/>
</dbReference>
<keyword evidence="4 11" id="KW-0732">Signal</keyword>
<name>A0A2Z7DFT4_9LAMI</name>
<evidence type="ECO:0000313" key="14">
    <source>
        <dbReference type="Proteomes" id="UP000250235"/>
    </source>
</evidence>
<evidence type="ECO:0000256" key="9">
    <source>
        <dbReference type="PIRSR" id="PIRSR621190-1"/>
    </source>
</evidence>
<dbReference type="PROSITE" id="PS00546">
    <property type="entry name" value="CYSTEINE_SWITCH"/>
    <property type="match status" value="1"/>
</dbReference>
<feature type="binding site" evidence="10">
    <location>
        <position position="265"/>
    </location>
    <ligand>
        <name>Zn(2+)</name>
        <dbReference type="ChEBI" id="CHEBI:29105"/>
        <label>2</label>
        <note>catalytic</note>
    </ligand>
</feature>
<keyword evidence="8" id="KW-0865">Zymogen</keyword>
<dbReference type="OrthoDB" id="907195at2759"/>
<feature type="chain" id="PRO_5016302976" description="Peptidase metallopeptidase domain-containing protein" evidence="11">
    <location>
        <begin position="28"/>
        <end position="292"/>
    </location>
</feature>
<proteinExistence type="inferred from homology"/>
<dbReference type="PANTHER" id="PTHR10201:SF323">
    <property type="entry name" value="MATRIX METALLOPROTEINASE-21"/>
    <property type="match status" value="1"/>
</dbReference>
<evidence type="ECO:0000259" key="12">
    <source>
        <dbReference type="SMART" id="SM00235"/>
    </source>
</evidence>
<feature type="binding site" evidence="10">
    <location>
        <position position="221"/>
    </location>
    <ligand>
        <name>Zn(2+)</name>
        <dbReference type="ChEBI" id="CHEBI:29105"/>
        <label>1</label>
    </ligand>
</feature>